<dbReference type="Proteomes" id="UP001596122">
    <property type="component" value="Unassembled WGS sequence"/>
</dbReference>
<proteinExistence type="predicted"/>
<feature type="region of interest" description="Disordered" evidence="1">
    <location>
        <begin position="28"/>
        <end position="108"/>
    </location>
</feature>
<dbReference type="RefSeq" id="WP_340271033.1">
    <property type="nucleotide sequence ID" value="NZ_JBBEOG010000009.1"/>
</dbReference>
<feature type="compositionally biased region" description="Low complexity" evidence="1">
    <location>
        <begin position="37"/>
        <end position="84"/>
    </location>
</feature>
<organism evidence="3 4">
    <name type="scientific">Aquipuribacter nitratireducens</name>
    <dbReference type="NCBI Taxonomy" id="650104"/>
    <lineage>
        <taxon>Bacteria</taxon>
        <taxon>Bacillati</taxon>
        <taxon>Actinomycetota</taxon>
        <taxon>Actinomycetes</taxon>
        <taxon>Micrococcales</taxon>
        <taxon>Intrasporangiaceae</taxon>
        <taxon>Aquipuribacter</taxon>
    </lineage>
</organism>
<keyword evidence="2" id="KW-0732">Signal</keyword>
<evidence type="ECO:0000256" key="1">
    <source>
        <dbReference type="SAM" id="MobiDB-lite"/>
    </source>
</evidence>
<dbReference type="EMBL" id="JBHSLD010000013">
    <property type="protein sequence ID" value="MFC5381900.1"/>
    <property type="molecule type" value="Genomic_DNA"/>
</dbReference>
<evidence type="ECO:0000313" key="4">
    <source>
        <dbReference type="Proteomes" id="UP001596122"/>
    </source>
</evidence>
<comment type="caution">
    <text evidence="3">The sequence shown here is derived from an EMBL/GenBank/DDBJ whole genome shotgun (WGS) entry which is preliminary data.</text>
</comment>
<evidence type="ECO:0000256" key="2">
    <source>
        <dbReference type="SAM" id="SignalP"/>
    </source>
</evidence>
<evidence type="ECO:0000313" key="3">
    <source>
        <dbReference type="EMBL" id="MFC5381900.1"/>
    </source>
</evidence>
<protein>
    <recommendedName>
        <fullName evidence="5">DUF4352 domain-containing protein</fullName>
    </recommendedName>
</protein>
<accession>A0ABW0GRP1</accession>
<feature type="signal peptide" evidence="2">
    <location>
        <begin position="1"/>
        <end position="20"/>
    </location>
</feature>
<reference evidence="4" key="1">
    <citation type="journal article" date="2019" name="Int. J. Syst. Evol. Microbiol.">
        <title>The Global Catalogue of Microorganisms (GCM) 10K type strain sequencing project: providing services to taxonomists for standard genome sequencing and annotation.</title>
        <authorList>
            <consortium name="The Broad Institute Genomics Platform"/>
            <consortium name="The Broad Institute Genome Sequencing Center for Infectious Disease"/>
            <person name="Wu L."/>
            <person name="Ma J."/>
        </authorList>
    </citation>
    <scope>NUCLEOTIDE SEQUENCE [LARGE SCALE GENOMIC DNA]</scope>
    <source>
        <strain evidence="4">CCUG 43114</strain>
    </source>
</reference>
<name>A0ABW0GRP1_9MICO</name>
<evidence type="ECO:0008006" key="5">
    <source>
        <dbReference type="Google" id="ProtNLM"/>
    </source>
</evidence>
<dbReference type="PROSITE" id="PS51257">
    <property type="entry name" value="PROKAR_LIPOPROTEIN"/>
    <property type="match status" value="1"/>
</dbReference>
<keyword evidence="4" id="KW-1185">Reference proteome</keyword>
<gene>
    <name evidence="3" type="ORF">ACFPJ6_14035</name>
</gene>
<sequence>MRRPSAAALVVLLAPVVAVGASGCSGDTADGPPGSSGTTVATAPAAAGPTLGPAAPAGTAPAPEREALPSGATPPGGTPAGTATRVVPPPAGEGGLEPVPTPTRITLPPAPLERTVETEGEVSVALTSLTAVDVDAIGPGEVAGPGLAVTVEVDNPRAAPLDIDGVAVSLAYAGTEAGAVSGAPADPLTGPVPAGGSARGTYVFVLPEDQRDDVLVRVSLPGSPTVVVFRGDATR</sequence>
<feature type="chain" id="PRO_5046438974" description="DUF4352 domain-containing protein" evidence="2">
    <location>
        <begin position="21"/>
        <end position="235"/>
    </location>
</feature>